<dbReference type="RefSeq" id="WP_143138182.1">
    <property type="nucleotide sequence ID" value="NZ_FONR01000001.1"/>
</dbReference>
<sequence length="88" mass="9474">MQAPERPDDPPVPAEAFTEHALRSHLSVAAVITARGFGLAVRPGPLAPQSLLSVLGERYGYRTDDIEHTDPFGWPAPEGDTTPDRGRA</sequence>
<evidence type="ECO:0000313" key="3">
    <source>
        <dbReference type="Proteomes" id="UP000181942"/>
    </source>
</evidence>
<proteinExistence type="predicted"/>
<organism evidence="2 3">
    <name type="scientific">Streptomyces mirabilis</name>
    <dbReference type="NCBI Taxonomy" id="68239"/>
    <lineage>
        <taxon>Bacteria</taxon>
        <taxon>Bacillati</taxon>
        <taxon>Actinomycetota</taxon>
        <taxon>Actinomycetes</taxon>
        <taxon>Kitasatosporales</taxon>
        <taxon>Streptomycetaceae</taxon>
        <taxon>Streptomyces</taxon>
    </lineage>
</organism>
<reference evidence="2 3" key="1">
    <citation type="submission" date="2016-10" db="EMBL/GenBank/DDBJ databases">
        <authorList>
            <person name="de Groot N.N."/>
        </authorList>
    </citation>
    <scope>NUCLEOTIDE SEQUENCE [LARGE SCALE GENOMIC DNA]</scope>
    <source>
        <strain evidence="2 3">OK461</strain>
    </source>
</reference>
<feature type="region of interest" description="Disordered" evidence="1">
    <location>
        <begin position="65"/>
        <end position="88"/>
    </location>
</feature>
<protein>
    <submittedName>
        <fullName evidence="2">Uncharacterized protein</fullName>
    </submittedName>
</protein>
<gene>
    <name evidence="2" type="ORF">SAMN02787118_10165</name>
</gene>
<dbReference type="EMBL" id="FONR01000001">
    <property type="protein sequence ID" value="SFE24045.1"/>
    <property type="molecule type" value="Genomic_DNA"/>
</dbReference>
<name>A0A1I1YWS6_9ACTN</name>
<dbReference type="Proteomes" id="UP000181942">
    <property type="component" value="Unassembled WGS sequence"/>
</dbReference>
<accession>A0A1I1YWS6</accession>
<evidence type="ECO:0000313" key="2">
    <source>
        <dbReference type="EMBL" id="SFE24045.1"/>
    </source>
</evidence>
<evidence type="ECO:0000256" key="1">
    <source>
        <dbReference type="SAM" id="MobiDB-lite"/>
    </source>
</evidence>
<dbReference type="OrthoDB" id="3882213at2"/>
<dbReference type="AlphaFoldDB" id="A0A1I1YWS6"/>